<reference evidence="2" key="1">
    <citation type="journal article" date="2021" name="Environ. Microbiol.">
        <title>Genomic characterization of three novel Desulfobacterota classes expand the metabolic and phylogenetic diversity of the phylum.</title>
        <authorList>
            <person name="Murphy C.L."/>
            <person name="Biggerstaff J."/>
            <person name="Eichhorn A."/>
            <person name="Ewing E."/>
            <person name="Shahan R."/>
            <person name="Soriano D."/>
            <person name="Stewart S."/>
            <person name="VanMol K."/>
            <person name="Walker R."/>
            <person name="Walters P."/>
            <person name="Elshahed M.S."/>
            <person name="Youssef N.H."/>
        </authorList>
    </citation>
    <scope>NUCLEOTIDE SEQUENCE</scope>
    <source>
        <strain evidence="2">Zod_Metabat.24</strain>
    </source>
</reference>
<comment type="caution">
    <text evidence="2">The sequence shown here is derived from an EMBL/GenBank/DDBJ whole genome shotgun (WGS) entry which is preliminary data.</text>
</comment>
<accession>A0A9D8PNX8</accession>
<dbReference type="AlphaFoldDB" id="A0A9D8PNX8"/>
<keyword evidence="1" id="KW-0812">Transmembrane</keyword>
<keyword evidence="1" id="KW-0472">Membrane</keyword>
<keyword evidence="1" id="KW-1133">Transmembrane helix</keyword>
<feature type="transmembrane region" description="Helical" evidence="1">
    <location>
        <begin position="72"/>
        <end position="94"/>
    </location>
</feature>
<sequence length="134" mass="14897">MNKLNLIKVACAALILVFGLVVLYLFKPGQSLIYPPCPFHLITGLYCPGCGSLRAIHALLHGQILKALDLNPLMVVSIPFLGYGFISLALYKIMGRGLPQLIRHPLWVWSILALIVVYTILRNLPFYPFNVLAP</sequence>
<feature type="transmembrane region" description="Helical" evidence="1">
    <location>
        <begin position="106"/>
        <end position="124"/>
    </location>
</feature>
<organism evidence="2 3">
    <name type="scientific">Candidatus Zymogenus saltonus</name>
    <dbReference type="NCBI Taxonomy" id="2844893"/>
    <lineage>
        <taxon>Bacteria</taxon>
        <taxon>Deltaproteobacteria</taxon>
        <taxon>Candidatus Zymogenia</taxon>
        <taxon>Candidatus Zymogeniales</taxon>
        <taxon>Candidatus Zymogenaceae</taxon>
        <taxon>Candidatus Zymogenus</taxon>
    </lineage>
</organism>
<evidence type="ECO:0000313" key="3">
    <source>
        <dbReference type="Proteomes" id="UP000809273"/>
    </source>
</evidence>
<protein>
    <submittedName>
        <fullName evidence="2">DUF2752 domain-containing protein</fullName>
    </submittedName>
</protein>
<feature type="transmembrane region" description="Helical" evidence="1">
    <location>
        <begin position="6"/>
        <end position="26"/>
    </location>
</feature>
<gene>
    <name evidence="2" type="ORF">JW984_05300</name>
</gene>
<dbReference type="EMBL" id="JAFGIX010000026">
    <property type="protein sequence ID" value="MBN1572597.1"/>
    <property type="molecule type" value="Genomic_DNA"/>
</dbReference>
<name>A0A9D8PNX8_9DELT</name>
<proteinExistence type="predicted"/>
<reference evidence="2" key="2">
    <citation type="submission" date="2021-01" db="EMBL/GenBank/DDBJ databases">
        <authorList>
            <person name="Hahn C.R."/>
            <person name="Youssef N.H."/>
            <person name="Elshahed M."/>
        </authorList>
    </citation>
    <scope>NUCLEOTIDE SEQUENCE</scope>
    <source>
        <strain evidence="2">Zod_Metabat.24</strain>
    </source>
</reference>
<dbReference type="Proteomes" id="UP000809273">
    <property type="component" value="Unassembled WGS sequence"/>
</dbReference>
<dbReference type="InterPro" id="IPR021215">
    <property type="entry name" value="DUF2752"/>
</dbReference>
<evidence type="ECO:0000313" key="2">
    <source>
        <dbReference type="EMBL" id="MBN1572597.1"/>
    </source>
</evidence>
<dbReference type="Pfam" id="PF10825">
    <property type="entry name" value="DUF2752"/>
    <property type="match status" value="1"/>
</dbReference>
<evidence type="ECO:0000256" key="1">
    <source>
        <dbReference type="SAM" id="Phobius"/>
    </source>
</evidence>